<evidence type="ECO:0000313" key="11">
    <source>
        <dbReference type="Proteomes" id="UP000598775"/>
    </source>
</evidence>
<feature type="transmembrane region" description="Helical" evidence="9">
    <location>
        <begin position="98"/>
        <end position="115"/>
    </location>
</feature>
<feature type="compositionally biased region" description="Low complexity" evidence="8">
    <location>
        <begin position="43"/>
        <end position="57"/>
    </location>
</feature>
<accession>A0A917EVB9</accession>
<keyword evidence="6 9" id="KW-1133">Transmembrane helix</keyword>
<evidence type="ECO:0000256" key="6">
    <source>
        <dbReference type="ARBA" id="ARBA00022989"/>
    </source>
</evidence>
<proteinExistence type="inferred from homology"/>
<evidence type="ECO:0000256" key="7">
    <source>
        <dbReference type="ARBA" id="ARBA00023136"/>
    </source>
</evidence>
<dbReference type="Pfam" id="PF02632">
    <property type="entry name" value="BioY"/>
    <property type="match status" value="1"/>
</dbReference>
<keyword evidence="5 9" id="KW-0812">Transmembrane</keyword>
<evidence type="ECO:0008006" key="12">
    <source>
        <dbReference type="Google" id="ProtNLM"/>
    </source>
</evidence>
<reference evidence="10 11" key="1">
    <citation type="journal article" date="2014" name="Int. J. Syst. Evol. Microbiol.">
        <title>Complete genome sequence of Corynebacterium casei LMG S-19264T (=DSM 44701T), isolated from a smear-ripened cheese.</title>
        <authorList>
            <consortium name="US DOE Joint Genome Institute (JGI-PGF)"/>
            <person name="Walter F."/>
            <person name="Albersmeier A."/>
            <person name="Kalinowski J."/>
            <person name="Ruckert C."/>
        </authorList>
    </citation>
    <scope>NUCLEOTIDE SEQUENCE [LARGE SCALE GENOMIC DNA]</scope>
    <source>
        <strain evidence="10 11">CGMCC 1.12976</strain>
    </source>
</reference>
<evidence type="ECO:0000256" key="8">
    <source>
        <dbReference type="SAM" id="MobiDB-lite"/>
    </source>
</evidence>
<organism evidence="10 11">
    <name type="scientific">Subtercola lobariae</name>
    <dbReference type="NCBI Taxonomy" id="1588641"/>
    <lineage>
        <taxon>Bacteria</taxon>
        <taxon>Bacillati</taxon>
        <taxon>Actinomycetota</taxon>
        <taxon>Actinomycetes</taxon>
        <taxon>Micrococcales</taxon>
        <taxon>Microbacteriaceae</taxon>
        <taxon>Subtercola</taxon>
    </lineage>
</organism>
<protein>
    <recommendedName>
        <fullName evidence="12">Biotin transporter</fullName>
    </recommendedName>
</protein>
<feature type="region of interest" description="Disordered" evidence="8">
    <location>
        <begin position="43"/>
        <end position="62"/>
    </location>
</feature>
<gene>
    <name evidence="10" type="ORF">GCM10011399_00760</name>
</gene>
<feature type="compositionally biased region" description="Low complexity" evidence="8">
    <location>
        <begin position="12"/>
        <end position="24"/>
    </location>
</feature>
<dbReference type="GO" id="GO:0005886">
    <property type="term" value="C:plasma membrane"/>
    <property type="evidence" value="ECO:0007669"/>
    <property type="project" value="UniProtKB-SubCell"/>
</dbReference>
<dbReference type="GO" id="GO:0015225">
    <property type="term" value="F:biotin transmembrane transporter activity"/>
    <property type="evidence" value="ECO:0007669"/>
    <property type="project" value="InterPro"/>
</dbReference>
<name>A0A917EVB9_9MICO</name>
<feature type="region of interest" description="Disordered" evidence="8">
    <location>
        <begin position="1"/>
        <end position="24"/>
    </location>
</feature>
<evidence type="ECO:0000256" key="5">
    <source>
        <dbReference type="ARBA" id="ARBA00022692"/>
    </source>
</evidence>
<keyword evidence="4" id="KW-1003">Cell membrane</keyword>
<dbReference type="AlphaFoldDB" id="A0A917EVB9"/>
<comment type="similarity">
    <text evidence="2">Belongs to the BioY family.</text>
</comment>
<evidence type="ECO:0000256" key="9">
    <source>
        <dbReference type="SAM" id="Phobius"/>
    </source>
</evidence>
<dbReference type="PANTHER" id="PTHR34295">
    <property type="entry name" value="BIOTIN TRANSPORTER BIOY"/>
    <property type="match status" value="1"/>
</dbReference>
<dbReference type="Proteomes" id="UP000598775">
    <property type="component" value="Unassembled WGS sequence"/>
</dbReference>
<evidence type="ECO:0000256" key="3">
    <source>
        <dbReference type="ARBA" id="ARBA00022448"/>
    </source>
</evidence>
<keyword evidence="3" id="KW-0813">Transport</keyword>
<dbReference type="Gene3D" id="1.10.1760.20">
    <property type="match status" value="1"/>
</dbReference>
<dbReference type="EMBL" id="BMGP01000001">
    <property type="protein sequence ID" value="GGF10797.1"/>
    <property type="molecule type" value="Genomic_DNA"/>
</dbReference>
<dbReference type="PANTHER" id="PTHR34295:SF4">
    <property type="entry name" value="BIOTIN TRANSPORTER BIOY-RELATED"/>
    <property type="match status" value="1"/>
</dbReference>
<keyword evidence="11" id="KW-1185">Reference proteome</keyword>
<feature type="transmembrane region" description="Helical" evidence="9">
    <location>
        <begin position="183"/>
        <end position="202"/>
    </location>
</feature>
<evidence type="ECO:0000256" key="2">
    <source>
        <dbReference type="ARBA" id="ARBA00010692"/>
    </source>
</evidence>
<feature type="transmembrane region" description="Helical" evidence="9">
    <location>
        <begin position="72"/>
        <end position="92"/>
    </location>
</feature>
<comment type="subcellular location">
    <subcellularLocation>
        <location evidence="1">Cell membrane</location>
        <topology evidence="1">Multi-pass membrane protein</topology>
    </subcellularLocation>
</comment>
<comment type="caution">
    <text evidence="10">The sequence shown here is derived from an EMBL/GenBank/DDBJ whole genome shotgun (WGS) entry which is preliminary data.</text>
</comment>
<evidence type="ECO:0000256" key="1">
    <source>
        <dbReference type="ARBA" id="ARBA00004651"/>
    </source>
</evidence>
<keyword evidence="7 9" id="KW-0472">Membrane</keyword>
<dbReference type="InterPro" id="IPR003784">
    <property type="entry name" value="BioY"/>
</dbReference>
<evidence type="ECO:0000256" key="4">
    <source>
        <dbReference type="ARBA" id="ARBA00022475"/>
    </source>
</evidence>
<feature type="transmembrane region" description="Helical" evidence="9">
    <location>
        <begin position="222"/>
        <end position="239"/>
    </location>
</feature>
<feature type="compositionally biased region" description="Polar residues" evidence="8">
    <location>
        <begin position="1"/>
        <end position="10"/>
    </location>
</feature>
<feature type="transmembrane region" description="Helical" evidence="9">
    <location>
        <begin position="122"/>
        <end position="146"/>
    </location>
</feature>
<feature type="transmembrane region" description="Helical" evidence="9">
    <location>
        <begin position="152"/>
        <end position="171"/>
    </location>
</feature>
<evidence type="ECO:0000313" key="10">
    <source>
        <dbReference type="EMBL" id="GGF10797.1"/>
    </source>
</evidence>
<sequence length="249" mass="24422">MSDHTTTPAKQTGATSASGAAATSAGTGAAGTAAAAGNATSAASAGSASSTTSPASARPTGQSRLRIDATDIARIAVFAAIMAVLGLPAGIAVGSVPITAQTLGVMLAGAILGAWRGALSMVVFLVLVAIGLPLLAGGHGGIGVFVGPSAGYLFGWIIGAFVVGAIVHAAGRKLTWLRTSIGVVIGGIVVVYAVGIPVQAAVTRLPLGQTAVQSLIFIPGDLIKAVIAVAITMTLVRAYPRAFRSRSRA</sequence>